<organism evidence="2 3">
    <name type="scientific">Candidatus Buchananbacteria bacterium RBG_13_36_9</name>
    <dbReference type="NCBI Taxonomy" id="1797530"/>
    <lineage>
        <taxon>Bacteria</taxon>
        <taxon>Candidatus Buchananiibacteriota</taxon>
    </lineage>
</organism>
<keyword evidence="1" id="KW-1133">Transmembrane helix</keyword>
<feature type="transmembrane region" description="Helical" evidence="1">
    <location>
        <begin position="6"/>
        <end position="26"/>
    </location>
</feature>
<protein>
    <submittedName>
        <fullName evidence="2">Uncharacterized protein</fullName>
    </submittedName>
</protein>
<evidence type="ECO:0000256" key="1">
    <source>
        <dbReference type="SAM" id="Phobius"/>
    </source>
</evidence>
<gene>
    <name evidence="2" type="ORF">A2Y82_04030</name>
</gene>
<evidence type="ECO:0000313" key="2">
    <source>
        <dbReference type="EMBL" id="OGY42508.1"/>
    </source>
</evidence>
<dbReference type="EMBL" id="MHHZ01000003">
    <property type="protein sequence ID" value="OGY42508.1"/>
    <property type="molecule type" value="Genomic_DNA"/>
</dbReference>
<keyword evidence="1" id="KW-0812">Transmembrane</keyword>
<sequence length="166" mass="18052">MKSNKILLYIIIVVLIVGAVIAYAYYTGRDGRKMAISNTSQPLIGGQTDEGGCLIGAGYSWCEPKQKCLRIWEEKCYENEEAALTQLFAAEHNQTASQTNVTVNKLKDDFAAGSISFGSDAGEGGVFLARLDNGTWIIDYEGNGSIDCVKIKDLGYSQDVLEGFCD</sequence>
<accession>A0A1G1XR57</accession>
<comment type="caution">
    <text evidence="2">The sequence shown here is derived from an EMBL/GenBank/DDBJ whole genome shotgun (WGS) entry which is preliminary data.</text>
</comment>
<proteinExistence type="predicted"/>
<dbReference type="Proteomes" id="UP000176498">
    <property type="component" value="Unassembled WGS sequence"/>
</dbReference>
<evidence type="ECO:0000313" key="3">
    <source>
        <dbReference type="Proteomes" id="UP000176498"/>
    </source>
</evidence>
<dbReference type="AlphaFoldDB" id="A0A1G1XR57"/>
<reference evidence="2 3" key="1">
    <citation type="journal article" date="2016" name="Nat. Commun.">
        <title>Thousands of microbial genomes shed light on interconnected biogeochemical processes in an aquifer system.</title>
        <authorList>
            <person name="Anantharaman K."/>
            <person name="Brown C.T."/>
            <person name="Hug L.A."/>
            <person name="Sharon I."/>
            <person name="Castelle C.J."/>
            <person name="Probst A.J."/>
            <person name="Thomas B.C."/>
            <person name="Singh A."/>
            <person name="Wilkins M.J."/>
            <person name="Karaoz U."/>
            <person name="Brodie E.L."/>
            <person name="Williams K.H."/>
            <person name="Hubbard S.S."/>
            <person name="Banfield J.F."/>
        </authorList>
    </citation>
    <scope>NUCLEOTIDE SEQUENCE [LARGE SCALE GENOMIC DNA]</scope>
</reference>
<keyword evidence="1" id="KW-0472">Membrane</keyword>
<name>A0A1G1XR57_9BACT</name>